<protein>
    <submittedName>
        <fullName evidence="3">Phosphodiesterase</fullName>
    </submittedName>
</protein>
<accession>A0A517R7N0</accession>
<sequence>MRILVLADIHANWEALRAIDEPFDACLCAGDIVDYGAQPVECVRWVRENVTAGVRGNHDHAVAQRVVGKGGGRFREWSAATRALQWQLLGPQEMKYLARLPLTRRLVLDDRTFFLVHGTPRDPMDEYIGADPDMWRDRLKHVNADFVLVGHTHLPFVLELGDKTVLNPGSLGQPRDGDARAAYAIIDDGVVTLKRTEYDVEATIATLREAAVPIQVMMRAEQVLRTGSTDKSA</sequence>
<name>A0A517R7N0_9PLAN</name>
<dbReference type="GO" id="GO:0005737">
    <property type="term" value="C:cytoplasm"/>
    <property type="evidence" value="ECO:0007669"/>
    <property type="project" value="TreeGrafter"/>
</dbReference>
<dbReference type="EMBL" id="CP036268">
    <property type="protein sequence ID" value="QDT39833.1"/>
    <property type="molecule type" value="Genomic_DNA"/>
</dbReference>
<dbReference type="RefSeq" id="WP_145365945.1">
    <property type="nucleotide sequence ID" value="NZ_CP036268.1"/>
</dbReference>
<dbReference type="Pfam" id="PF12850">
    <property type="entry name" value="Metallophos_2"/>
    <property type="match status" value="1"/>
</dbReference>
<dbReference type="OrthoDB" id="9800565at2"/>
<evidence type="ECO:0000313" key="4">
    <source>
        <dbReference type="Proteomes" id="UP000317318"/>
    </source>
</evidence>
<comment type="similarity">
    <text evidence="1">Belongs to the metallophosphoesterase superfamily. YfcE family.</text>
</comment>
<dbReference type="InterPro" id="IPR029052">
    <property type="entry name" value="Metallo-depent_PP-like"/>
</dbReference>
<keyword evidence="4" id="KW-1185">Reference proteome</keyword>
<evidence type="ECO:0000259" key="2">
    <source>
        <dbReference type="Pfam" id="PF12850"/>
    </source>
</evidence>
<dbReference type="GO" id="GO:0016791">
    <property type="term" value="F:phosphatase activity"/>
    <property type="evidence" value="ECO:0007669"/>
    <property type="project" value="TreeGrafter"/>
</dbReference>
<dbReference type="InterPro" id="IPR024654">
    <property type="entry name" value="Calcineurin-like_PHP_lpxH"/>
</dbReference>
<proteinExistence type="inferred from homology"/>
<feature type="domain" description="Calcineurin-like phosphoesterase" evidence="2">
    <location>
        <begin position="1"/>
        <end position="187"/>
    </location>
</feature>
<dbReference type="InterPro" id="IPR050126">
    <property type="entry name" value="Ap4A_hydrolase"/>
</dbReference>
<dbReference type="Gene3D" id="3.60.21.10">
    <property type="match status" value="1"/>
</dbReference>
<dbReference type="AlphaFoldDB" id="A0A517R7N0"/>
<dbReference type="KEGG" id="svp:Pan189_42450"/>
<gene>
    <name evidence="3" type="ORF">Pan189_42450</name>
</gene>
<dbReference type="Proteomes" id="UP000317318">
    <property type="component" value="Chromosome"/>
</dbReference>
<reference evidence="3 4" key="1">
    <citation type="submission" date="2019-02" db="EMBL/GenBank/DDBJ databases">
        <title>Deep-cultivation of Planctomycetes and their phenomic and genomic characterization uncovers novel biology.</title>
        <authorList>
            <person name="Wiegand S."/>
            <person name="Jogler M."/>
            <person name="Boedeker C."/>
            <person name="Pinto D."/>
            <person name="Vollmers J."/>
            <person name="Rivas-Marin E."/>
            <person name="Kohn T."/>
            <person name="Peeters S.H."/>
            <person name="Heuer A."/>
            <person name="Rast P."/>
            <person name="Oberbeckmann S."/>
            <person name="Bunk B."/>
            <person name="Jeske O."/>
            <person name="Meyerdierks A."/>
            <person name="Storesund J.E."/>
            <person name="Kallscheuer N."/>
            <person name="Luecker S."/>
            <person name="Lage O.M."/>
            <person name="Pohl T."/>
            <person name="Merkel B.J."/>
            <person name="Hornburger P."/>
            <person name="Mueller R.-W."/>
            <person name="Bruemmer F."/>
            <person name="Labrenz M."/>
            <person name="Spormann A.M."/>
            <person name="Op den Camp H."/>
            <person name="Overmann J."/>
            <person name="Amann R."/>
            <person name="Jetten M.S.M."/>
            <person name="Mascher T."/>
            <person name="Medema M.H."/>
            <person name="Devos D.P."/>
            <person name="Kaster A.-K."/>
            <person name="Ovreas L."/>
            <person name="Rohde M."/>
            <person name="Galperin M.Y."/>
            <person name="Jogler C."/>
        </authorList>
    </citation>
    <scope>NUCLEOTIDE SEQUENCE [LARGE SCALE GENOMIC DNA]</scope>
    <source>
        <strain evidence="3 4">Pan189</strain>
    </source>
</reference>
<dbReference type="PANTHER" id="PTHR42850:SF2">
    <property type="entry name" value="BLL5683 PROTEIN"/>
    <property type="match status" value="1"/>
</dbReference>
<dbReference type="SUPFAM" id="SSF56300">
    <property type="entry name" value="Metallo-dependent phosphatases"/>
    <property type="match status" value="1"/>
</dbReference>
<dbReference type="PIRSF" id="PIRSF000883">
    <property type="entry name" value="Pesterase_MJ0912"/>
    <property type="match status" value="1"/>
</dbReference>
<evidence type="ECO:0000256" key="1">
    <source>
        <dbReference type="ARBA" id="ARBA00008950"/>
    </source>
</evidence>
<organism evidence="3 4">
    <name type="scientific">Stratiformator vulcanicus</name>
    <dbReference type="NCBI Taxonomy" id="2527980"/>
    <lineage>
        <taxon>Bacteria</taxon>
        <taxon>Pseudomonadati</taxon>
        <taxon>Planctomycetota</taxon>
        <taxon>Planctomycetia</taxon>
        <taxon>Planctomycetales</taxon>
        <taxon>Planctomycetaceae</taxon>
        <taxon>Stratiformator</taxon>
    </lineage>
</organism>
<dbReference type="PANTHER" id="PTHR42850">
    <property type="entry name" value="METALLOPHOSPHOESTERASE"/>
    <property type="match status" value="1"/>
</dbReference>
<dbReference type="InterPro" id="IPR011152">
    <property type="entry name" value="Pesterase_MJ0912"/>
</dbReference>
<evidence type="ECO:0000313" key="3">
    <source>
        <dbReference type="EMBL" id="QDT39833.1"/>
    </source>
</evidence>